<name>A0ABX8SIQ0_9ACTN</name>
<evidence type="ECO:0000313" key="2">
    <source>
        <dbReference type="EMBL" id="QXT63173.1"/>
    </source>
</evidence>
<evidence type="ECO:0008006" key="4">
    <source>
        <dbReference type="Google" id="ProtNLM"/>
    </source>
</evidence>
<keyword evidence="3" id="KW-1185">Reference proteome</keyword>
<keyword evidence="1" id="KW-1133">Transmembrane helix</keyword>
<feature type="transmembrane region" description="Helical" evidence="1">
    <location>
        <begin position="12"/>
        <end position="32"/>
    </location>
</feature>
<keyword evidence="1" id="KW-0472">Membrane</keyword>
<dbReference type="RefSeq" id="WP_219082820.1">
    <property type="nucleotide sequence ID" value="NZ_CP079216.1"/>
</dbReference>
<accession>A0ABX8SIQ0</accession>
<dbReference type="Proteomes" id="UP000824504">
    <property type="component" value="Chromosome"/>
</dbReference>
<proteinExistence type="predicted"/>
<feature type="transmembrane region" description="Helical" evidence="1">
    <location>
        <begin position="38"/>
        <end position="58"/>
    </location>
</feature>
<reference evidence="2 3" key="1">
    <citation type="submission" date="2021-07" db="EMBL/GenBank/DDBJ databases">
        <title>complete genome sequencing of Tessaracoccus sp.J1M15.</title>
        <authorList>
            <person name="Bae J.-W."/>
            <person name="Kim D.-y."/>
        </authorList>
    </citation>
    <scope>NUCLEOTIDE SEQUENCE [LARGE SCALE GENOMIC DNA]</scope>
    <source>
        <strain evidence="2 3">J1M15</strain>
    </source>
</reference>
<evidence type="ECO:0000313" key="3">
    <source>
        <dbReference type="Proteomes" id="UP000824504"/>
    </source>
</evidence>
<dbReference type="EMBL" id="CP079216">
    <property type="protein sequence ID" value="QXT63173.1"/>
    <property type="molecule type" value="Genomic_DNA"/>
</dbReference>
<organism evidence="2 3">
    <name type="scientific">Tessaracoccus palaemonis</name>
    <dbReference type="NCBI Taxonomy" id="2829499"/>
    <lineage>
        <taxon>Bacteria</taxon>
        <taxon>Bacillati</taxon>
        <taxon>Actinomycetota</taxon>
        <taxon>Actinomycetes</taxon>
        <taxon>Propionibacteriales</taxon>
        <taxon>Propionibacteriaceae</taxon>
        <taxon>Tessaracoccus</taxon>
    </lineage>
</organism>
<feature type="transmembrane region" description="Helical" evidence="1">
    <location>
        <begin position="108"/>
        <end position="132"/>
    </location>
</feature>
<gene>
    <name evidence="2" type="ORF">KDB89_01420</name>
</gene>
<keyword evidence="1" id="KW-0812">Transmembrane</keyword>
<protein>
    <recommendedName>
        <fullName evidence="4">Transmembrane protein</fullName>
    </recommendedName>
</protein>
<sequence length="138" mass="14135">MTAPHSRLRTSWATLCGWVLWLAFVLLMAAGADHPLPPSFWIAPAAGLVLVAGARWILPASLELWATGRLGAALATAALTGAGCAAVVWTALAVVGGNLALAGPRAVATGYVVVMAVGALGWLAMLAVARLVERRSAR</sequence>
<feature type="transmembrane region" description="Helical" evidence="1">
    <location>
        <begin position="70"/>
        <end position="96"/>
    </location>
</feature>
<evidence type="ECO:0000256" key="1">
    <source>
        <dbReference type="SAM" id="Phobius"/>
    </source>
</evidence>